<dbReference type="Pfam" id="PF00528">
    <property type="entry name" value="BPD_transp_1"/>
    <property type="match status" value="1"/>
</dbReference>
<evidence type="ECO:0000256" key="7">
    <source>
        <dbReference type="RuleBase" id="RU363032"/>
    </source>
</evidence>
<comment type="similarity">
    <text evidence="7">Belongs to the binding-protein-dependent transport system permease family.</text>
</comment>
<dbReference type="RefSeq" id="WP_021686223.1">
    <property type="nucleotide sequence ID" value="NZ_KI260554.1"/>
</dbReference>
<organism evidence="9 10">
    <name type="scientific">Treponema lecithinolyticum ATCC 700332</name>
    <dbReference type="NCBI Taxonomy" id="1321815"/>
    <lineage>
        <taxon>Bacteria</taxon>
        <taxon>Pseudomonadati</taxon>
        <taxon>Spirochaetota</taxon>
        <taxon>Spirochaetia</taxon>
        <taxon>Spirochaetales</taxon>
        <taxon>Treponemataceae</taxon>
        <taxon>Treponema</taxon>
    </lineage>
</organism>
<dbReference type="Proteomes" id="UP000016649">
    <property type="component" value="Unassembled WGS sequence"/>
</dbReference>
<comment type="caution">
    <text evidence="9">The sequence shown here is derived from an EMBL/GenBank/DDBJ whole genome shotgun (WGS) entry which is preliminary data.</text>
</comment>
<keyword evidence="5 7" id="KW-1133">Transmembrane helix</keyword>
<feature type="domain" description="ABC transmembrane type-1" evidence="8">
    <location>
        <begin position="70"/>
        <end position="261"/>
    </location>
</feature>
<evidence type="ECO:0000256" key="3">
    <source>
        <dbReference type="ARBA" id="ARBA00022475"/>
    </source>
</evidence>
<feature type="transmembrane region" description="Helical" evidence="7">
    <location>
        <begin position="105"/>
        <end position="126"/>
    </location>
</feature>
<accession>A0ABN0NWH4</accession>
<dbReference type="PANTHER" id="PTHR32243:SF24">
    <property type="entry name" value="DIACETYLCHITOBIOSE UPTAKE SYSTEM PERMEASE PROTEIN NGCG"/>
    <property type="match status" value="1"/>
</dbReference>
<evidence type="ECO:0000259" key="8">
    <source>
        <dbReference type="PROSITE" id="PS50928"/>
    </source>
</evidence>
<feature type="transmembrane region" description="Helical" evidence="7">
    <location>
        <begin position="242"/>
        <end position="261"/>
    </location>
</feature>
<dbReference type="EMBL" id="AWVH01000044">
    <property type="protein sequence ID" value="ERJ91597.1"/>
    <property type="molecule type" value="Genomic_DNA"/>
</dbReference>
<evidence type="ECO:0000256" key="4">
    <source>
        <dbReference type="ARBA" id="ARBA00022692"/>
    </source>
</evidence>
<feature type="transmembrane region" description="Helical" evidence="7">
    <location>
        <begin position="12"/>
        <end position="36"/>
    </location>
</feature>
<comment type="subcellular location">
    <subcellularLocation>
        <location evidence="1 7">Cell membrane</location>
        <topology evidence="1 7">Multi-pass membrane protein</topology>
    </subcellularLocation>
</comment>
<name>A0ABN0NWH4_TRELE</name>
<sequence>MTLKVMKKRQIIWTTVLLIIGFLWMCPLIFMISMSLRKPEKAFEPVLFLLPLVLQNFKLVFRQNNLLPNFISSFIITSFSVFLVTLTAAMAAFGLTRKQVAGKTIIYNTLMLTLMVPISALVIPLTQINSALGWINTYQGLIFPYTALGIPFGLVIIKAFLENVPSDLEDAAIVDGCGVWRLFFLVILPVIRSGLIVVMIWQFLTSWNEFFLALVTMSEAAMKTLTLIPMQYQGFYFSQPGALFAILVVICTPMILFYIAVQKYFVRGMLSGAIKG</sequence>
<keyword evidence="4 7" id="KW-0812">Transmembrane</keyword>
<gene>
    <name evidence="9" type="ORF">HMPREF9193_02050</name>
</gene>
<dbReference type="SUPFAM" id="SSF161098">
    <property type="entry name" value="MetI-like"/>
    <property type="match status" value="1"/>
</dbReference>
<proteinExistence type="inferred from homology"/>
<dbReference type="PROSITE" id="PS50928">
    <property type="entry name" value="ABC_TM1"/>
    <property type="match status" value="1"/>
</dbReference>
<feature type="transmembrane region" description="Helical" evidence="7">
    <location>
        <begin position="138"/>
        <end position="161"/>
    </location>
</feature>
<dbReference type="PANTHER" id="PTHR32243">
    <property type="entry name" value="MALTOSE TRANSPORT SYSTEM PERMEASE-RELATED"/>
    <property type="match status" value="1"/>
</dbReference>
<evidence type="ECO:0000313" key="9">
    <source>
        <dbReference type="EMBL" id="ERJ91597.1"/>
    </source>
</evidence>
<reference evidence="9 10" key="1">
    <citation type="submission" date="2013-08" db="EMBL/GenBank/DDBJ databases">
        <authorList>
            <person name="Weinstock G."/>
            <person name="Sodergren E."/>
            <person name="Wylie T."/>
            <person name="Fulton L."/>
            <person name="Fulton R."/>
            <person name="Fronick C."/>
            <person name="O'Laughlin M."/>
            <person name="Godfrey J."/>
            <person name="Miner T."/>
            <person name="Herter B."/>
            <person name="Appelbaum E."/>
            <person name="Cordes M."/>
            <person name="Lek S."/>
            <person name="Wollam A."/>
            <person name="Pepin K.H."/>
            <person name="Palsikar V.B."/>
            <person name="Mitreva M."/>
            <person name="Wilson R.K."/>
        </authorList>
    </citation>
    <scope>NUCLEOTIDE SEQUENCE [LARGE SCALE GENOMIC DNA]</scope>
    <source>
        <strain evidence="9 10">ATCC 700332</strain>
    </source>
</reference>
<evidence type="ECO:0000313" key="10">
    <source>
        <dbReference type="Proteomes" id="UP000016649"/>
    </source>
</evidence>
<evidence type="ECO:0000256" key="5">
    <source>
        <dbReference type="ARBA" id="ARBA00022989"/>
    </source>
</evidence>
<evidence type="ECO:0000256" key="1">
    <source>
        <dbReference type="ARBA" id="ARBA00004651"/>
    </source>
</evidence>
<evidence type="ECO:0000256" key="2">
    <source>
        <dbReference type="ARBA" id="ARBA00022448"/>
    </source>
</evidence>
<dbReference type="CDD" id="cd06261">
    <property type="entry name" value="TM_PBP2"/>
    <property type="match status" value="1"/>
</dbReference>
<dbReference type="InterPro" id="IPR000515">
    <property type="entry name" value="MetI-like"/>
</dbReference>
<feature type="transmembrane region" description="Helical" evidence="7">
    <location>
        <begin position="182"/>
        <end position="204"/>
    </location>
</feature>
<feature type="transmembrane region" description="Helical" evidence="7">
    <location>
        <begin position="70"/>
        <end position="93"/>
    </location>
</feature>
<keyword evidence="10" id="KW-1185">Reference proteome</keyword>
<keyword evidence="6 7" id="KW-0472">Membrane</keyword>
<dbReference type="InterPro" id="IPR050901">
    <property type="entry name" value="BP-dep_ABC_trans_perm"/>
</dbReference>
<keyword evidence="3" id="KW-1003">Cell membrane</keyword>
<dbReference type="InterPro" id="IPR035906">
    <property type="entry name" value="MetI-like_sf"/>
</dbReference>
<evidence type="ECO:0000256" key="6">
    <source>
        <dbReference type="ARBA" id="ARBA00023136"/>
    </source>
</evidence>
<keyword evidence="2 7" id="KW-0813">Transport</keyword>
<protein>
    <submittedName>
        <fullName evidence="9">ABC transporter, permease protein</fullName>
    </submittedName>
</protein>
<dbReference type="Gene3D" id="1.10.3720.10">
    <property type="entry name" value="MetI-like"/>
    <property type="match status" value="1"/>
</dbReference>